<keyword evidence="6 10" id="KW-0560">Oxidoreductase</keyword>
<keyword evidence="4 9" id="KW-0349">Heme</keyword>
<dbReference type="OrthoDB" id="3934656at2759"/>
<dbReference type="PROSITE" id="PS00086">
    <property type="entry name" value="CYTOCHROME_P450"/>
    <property type="match status" value="1"/>
</dbReference>
<dbReference type="STRING" id="745531.A0A0C3PMQ9"/>
<dbReference type="PANTHER" id="PTHR24305:SF29">
    <property type="entry name" value="BENZOATE-PARA-HYDROXYLASE"/>
    <property type="match status" value="1"/>
</dbReference>
<evidence type="ECO:0000256" key="10">
    <source>
        <dbReference type="RuleBase" id="RU000461"/>
    </source>
</evidence>
<keyword evidence="13" id="KW-1185">Reference proteome</keyword>
<evidence type="ECO:0000313" key="12">
    <source>
        <dbReference type="EMBL" id="KIP07953.1"/>
    </source>
</evidence>
<comment type="cofactor">
    <cofactor evidence="1 9">
        <name>heme</name>
        <dbReference type="ChEBI" id="CHEBI:30413"/>
    </cofactor>
</comment>
<evidence type="ECO:0008006" key="14">
    <source>
        <dbReference type="Google" id="ProtNLM"/>
    </source>
</evidence>
<accession>A0A0C3PMQ9</accession>
<keyword evidence="11" id="KW-1133">Transmembrane helix</keyword>
<evidence type="ECO:0000256" key="9">
    <source>
        <dbReference type="PIRSR" id="PIRSR602401-1"/>
    </source>
</evidence>
<dbReference type="PANTHER" id="PTHR24305">
    <property type="entry name" value="CYTOCHROME P450"/>
    <property type="match status" value="1"/>
</dbReference>
<dbReference type="GO" id="GO:0016705">
    <property type="term" value="F:oxidoreductase activity, acting on paired donors, with incorporation or reduction of molecular oxygen"/>
    <property type="evidence" value="ECO:0007669"/>
    <property type="project" value="InterPro"/>
</dbReference>
<evidence type="ECO:0000256" key="4">
    <source>
        <dbReference type="ARBA" id="ARBA00022617"/>
    </source>
</evidence>
<reference evidence="12 13" key="1">
    <citation type="journal article" date="2014" name="PLoS Genet.">
        <title>Analysis of the Phlebiopsis gigantea genome, transcriptome and secretome provides insight into its pioneer colonization strategies of wood.</title>
        <authorList>
            <person name="Hori C."/>
            <person name="Ishida T."/>
            <person name="Igarashi K."/>
            <person name="Samejima M."/>
            <person name="Suzuki H."/>
            <person name="Master E."/>
            <person name="Ferreira P."/>
            <person name="Ruiz-Duenas F.J."/>
            <person name="Held B."/>
            <person name="Canessa P."/>
            <person name="Larrondo L.F."/>
            <person name="Schmoll M."/>
            <person name="Druzhinina I.S."/>
            <person name="Kubicek C.P."/>
            <person name="Gaskell J.A."/>
            <person name="Kersten P."/>
            <person name="St John F."/>
            <person name="Glasner J."/>
            <person name="Sabat G."/>
            <person name="Splinter BonDurant S."/>
            <person name="Syed K."/>
            <person name="Yadav J."/>
            <person name="Mgbeahuruike A.C."/>
            <person name="Kovalchuk A."/>
            <person name="Asiegbu F.O."/>
            <person name="Lackner G."/>
            <person name="Hoffmeister D."/>
            <person name="Rencoret J."/>
            <person name="Gutierrez A."/>
            <person name="Sun H."/>
            <person name="Lindquist E."/>
            <person name="Barry K."/>
            <person name="Riley R."/>
            <person name="Grigoriev I.V."/>
            <person name="Henrissat B."/>
            <person name="Kues U."/>
            <person name="Berka R.M."/>
            <person name="Martinez A.T."/>
            <person name="Covert S.F."/>
            <person name="Blanchette R.A."/>
            <person name="Cullen D."/>
        </authorList>
    </citation>
    <scope>NUCLEOTIDE SEQUENCE [LARGE SCALE GENOMIC DNA]</scope>
    <source>
        <strain evidence="12 13">11061_1 CR5-6</strain>
    </source>
</reference>
<keyword evidence="11" id="KW-0812">Transmembrane</keyword>
<feature type="transmembrane region" description="Helical" evidence="11">
    <location>
        <begin position="17"/>
        <end position="35"/>
    </location>
</feature>
<evidence type="ECO:0000256" key="7">
    <source>
        <dbReference type="ARBA" id="ARBA00023004"/>
    </source>
</evidence>
<gene>
    <name evidence="12" type="ORF">PHLGIDRAFT_400672</name>
</gene>
<comment type="similarity">
    <text evidence="3 10">Belongs to the cytochrome P450 family.</text>
</comment>
<dbReference type="GO" id="GO:0004497">
    <property type="term" value="F:monooxygenase activity"/>
    <property type="evidence" value="ECO:0007669"/>
    <property type="project" value="UniProtKB-KW"/>
</dbReference>
<evidence type="ECO:0000256" key="11">
    <source>
        <dbReference type="SAM" id="Phobius"/>
    </source>
</evidence>
<dbReference type="PRINTS" id="PR00463">
    <property type="entry name" value="EP450I"/>
</dbReference>
<evidence type="ECO:0000256" key="6">
    <source>
        <dbReference type="ARBA" id="ARBA00023002"/>
    </source>
</evidence>
<dbReference type="Pfam" id="PF00067">
    <property type="entry name" value="p450"/>
    <property type="match status" value="2"/>
</dbReference>
<dbReference type="InterPro" id="IPR017972">
    <property type="entry name" value="Cyt_P450_CS"/>
</dbReference>
<keyword evidence="5 9" id="KW-0479">Metal-binding</keyword>
<protein>
    <recommendedName>
        <fullName evidence="14">Cytochrome P450 monooxygenase</fullName>
    </recommendedName>
</protein>
<dbReference type="InterPro" id="IPR050121">
    <property type="entry name" value="Cytochrome_P450_monoxygenase"/>
</dbReference>
<evidence type="ECO:0000256" key="3">
    <source>
        <dbReference type="ARBA" id="ARBA00010617"/>
    </source>
</evidence>
<evidence type="ECO:0000256" key="5">
    <source>
        <dbReference type="ARBA" id="ARBA00022723"/>
    </source>
</evidence>
<dbReference type="HOGENOM" id="CLU_001570_14_0_1"/>
<dbReference type="InterPro" id="IPR002401">
    <property type="entry name" value="Cyt_P450_E_grp-I"/>
</dbReference>
<dbReference type="Proteomes" id="UP000053257">
    <property type="component" value="Unassembled WGS sequence"/>
</dbReference>
<dbReference type="AlphaFoldDB" id="A0A0C3PMQ9"/>
<dbReference type="InterPro" id="IPR001128">
    <property type="entry name" value="Cyt_P450"/>
</dbReference>
<dbReference type="GO" id="GO:0005506">
    <property type="term" value="F:iron ion binding"/>
    <property type="evidence" value="ECO:0007669"/>
    <property type="project" value="InterPro"/>
</dbReference>
<keyword evidence="11" id="KW-0472">Membrane</keyword>
<organism evidence="12 13">
    <name type="scientific">Phlebiopsis gigantea (strain 11061_1 CR5-6)</name>
    <name type="common">White-rot fungus</name>
    <name type="synonym">Peniophora gigantea</name>
    <dbReference type="NCBI Taxonomy" id="745531"/>
    <lineage>
        <taxon>Eukaryota</taxon>
        <taxon>Fungi</taxon>
        <taxon>Dikarya</taxon>
        <taxon>Basidiomycota</taxon>
        <taxon>Agaricomycotina</taxon>
        <taxon>Agaricomycetes</taxon>
        <taxon>Polyporales</taxon>
        <taxon>Phanerochaetaceae</taxon>
        <taxon>Phlebiopsis</taxon>
    </lineage>
</organism>
<name>A0A0C3PMQ9_PHLG1</name>
<dbReference type="GO" id="GO:0020037">
    <property type="term" value="F:heme binding"/>
    <property type="evidence" value="ECO:0007669"/>
    <property type="project" value="InterPro"/>
</dbReference>
<keyword evidence="7 9" id="KW-0408">Iron</keyword>
<evidence type="ECO:0000256" key="8">
    <source>
        <dbReference type="ARBA" id="ARBA00023033"/>
    </source>
</evidence>
<evidence type="ECO:0000313" key="13">
    <source>
        <dbReference type="Proteomes" id="UP000053257"/>
    </source>
</evidence>
<dbReference type="SUPFAM" id="SSF48264">
    <property type="entry name" value="Cytochrome P450"/>
    <property type="match status" value="1"/>
</dbReference>
<evidence type="ECO:0000256" key="1">
    <source>
        <dbReference type="ARBA" id="ARBA00001971"/>
    </source>
</evidence>
<keyword evidence="8 10" id="KW-0503">Monooxygenase</keyword>
<comment type="pathway">
    <text evidence="2">Secondary metabolite biosynthesis.</text>
</comment>
<feature type="binding site" description="axial binding residue" evidence="9">
    <location>
        <position position="496"/>
    </location>
    <ligand>
        <name>heme</name>
        <dbReference type="ChEBI" id="CHEBI:30413"/>
    </ligand>
    <ligandPart>
        <name>Fe</name>
        <dbReference type="ChEBI" id="CHEBI:18248"/>
    </ligandPart>
</feature>
<evidence type="ECO:0000256" key="2">
    <source>
        <dbReference type="ARBA" id="ARBA00005179"/>
    </source>
</evidence>
<dbReference type="CDD" id="cd11061">
    <property type="entry name" value="CYP67-like"/>
    <property type="match status" value="1"/>
</dbReference>
<dbReference type="PRINTS" id="PR00385">
    <property type="entry name" value="P450"/>
</dbReference>
<sequence>MDSIRVTNSWCHVDARLIIPILFVTIGIAYTIPYLSDRYGLRRFPGPLLAKVSNLWFASQIAHRRNIAAVHAMHEEYGPFVRITPNHVSIADPDALQAVYGYSSGAQKSELYEGFVHFAQNASMFATRRRDEHSRKRKYLSHVMSMKSIQELEPTIFHHQQVLVQRWDALCAEAAKHKAGVTGSCNWKGRDGRVWFDCMPWYHFEGFDIIGDLAFGLSFGMLESAEDAIPVVVSQEAAMDSYYDSEKAPVECTTVPGTKTIDEGVYFGLLIGALPFLRSCLPLFSVIPSFRESMRSRDLTAKMAVSAVIRRLASGESRPDFLTKLITATDESGQRLPVDELAAEASSFLIAGSDTISNSLGAITYYVARTPAVQSKLQKELDAVIGTPSANDEAVIATYDQLKNIAYLQDVINEAMRLHSTAGIGFPRIVPETGLTIAGKAFVAGTEVSCPAYTIHRLESVWGADADKFNPDRWSRGDRAEMAKYFVPFSLGPRACIGKHLATMELTICIATVFHRFDLALENPDGELAVYDAILRKPAAVFVGMKRRG</sequence>
<dbReference type="Gene3D" id="1.10.630.10">
    <property type="entry name" value="Cytochrome P450"/>
    <property type="match status" value="1"/>
</dbReference>
<proteinExistence type="inferred from homology"/>
<dbReference type="InterPro" id="IPR036396">
    <property type="entry name" value="Cyt_P450_sf"/>
</dbReference>
<dbReference type="EMBL" id="KN840487">
    <property type="protein sequence ID" value="KIP07953.1"/>
    <property type="molecule type" value="Genomic_DNA"/>
</dbReference>